<accession>X6MQ57</accession>
<evidence type="ECO:0000313" key="2">
    <source>
        <dbReference type="EMBL" id="ETO15230.1"/>
    </source>
</evidence>
<dbReference type="EMBL" id="ASPP01019348">
    <property type="protein sequence ID" value="ETO15230.1"/>
    <property type="molecule type" value="Genomic_DNA"/>
</dbReference>
<keyword evidence="3" id="KW-1185">Reference proteome</keyword>
<feature type="transmembrane region" description="Helical" evidence="1">
    <location>
        <begin position="97"/>
        <end position="122"/>
    </location>
</feature>
<gene>
    <name evidence="2" type="ORF">RFI_22133</name>
</gene>
<dbReference type="AlphaFoldDB" id="X6MQ57"/>
<comment type="caution">
    <text evidence="2">The sequence shown here is derived from an EMBL/GenBank/DDBJ whole genome shotgun (WGS) entry which is preliminary data.</text>
</comment>
<proteinExistence type="predicted"/>
<evidence type="ECO:0000313" key="3">
    <source>
        <dbReference type="Proteomes" id="UP000023152"/>
    </source>
</evidence>
<keyword evidence="1" id="KW-1133">Transmembrane helix</keyword>
<feature type="transmembrane region" description="Helical" evidence="1">
    <location>
        <begin position="12"/>
        <end position="34"/>
    </location>
</feature>
<protein>
    <submittedName>
        <fullName evidence="2">Uncharacterized protein</fullName>
    </submittedName>
</protein>
<name>X6MQ57_RETFI</name>
<evidence type="ECO:0000256" key="1">
    <source>
        <dbReference type="SAM" id="Phobius"/>
    </source>
</evidence>
<keyword evidence="1" id="KW-0472">Membrane</keyword>
<reference evidence="2 3" key="1">
    <citation type="journal article" date="2013" name="Curr. Biol.">
        <title>The Genome of the Foraminiferan Reticulomyxa filosa.</title>
        <authorList>
            <person name="Glockner G."/>
            <person name="Hulsmann N."/>
            <person name="Schleicher M."/>
            <person name="Noegel A.A."/>
            <person name="Eichinger L."/>
            <person name="Gallinger C."/>
            <person name="Pawlowski J."/>
            <person name="Sierra R."/>
            <person name="Euteneuer U."/>
            <person name="Pillet L."/>
            <person name="Moustafa A."/>
            <person name="Platzer M."/>
            <person name="Groth M."/>
            <person name="Szafranski K."/>
            <person name="Schliwa M."/>
        </authorList>
    </citation>
    <scope>NUCLEOTIDE SEQUENCE [LARGE SCALE GENOMIC DNA]</scope>
</reference>
<sequence length="144" mass="17510">MKIIIFFNFINYLFVKVLHNPIIMHMCVLIMQYYSLVDVVMYSIRENKWTEFENTLPCPLYDFAIYLEIQINQKLVFSYILTDKEKKNISDNRKLSILFYFIVYQIAIKIIIKCIYGLIAYLQKKKKFLKRTLCNKKKKLMKKH</sequence>
<keyword evidence="1" id="KW-0812">Transmembrane</keyword>
<dbReference type="Proteomes" id="UP000023152">
    <property type="component" value="Unassembled WGS sequence"/>
</dbReference>
<organism evidence="2 3">
    <name type="scientific">Reticulomyxa filosa</name>
    <dbReference type="NCBI Taxonomy" id="46433"/>
    <lineage>
        <taxon>Eukaryota</taxon>
        <taxon>Sar</taxon>
        <taxon>Rhizaria</taxon>
        <taxon>Retaria</taxon>
        <taxon>Foraminifera</taxon>
        <taxon>Monothalamids</taxon>
        <taxon>Reticulomyxidae</taxon>
        <taxon>Reticulomyxa</taxon>
    </lineage>
</organism>